<accession>A0A974Y5F6</accession>
<dbReference type="EMBL" id="CP071518">
    <property type="protein sequence ID" value="QSX78676.1"/>
    <property type="molecule type" value="Genomic_DNA"/>
</dbReference>
<organism evidence="1 2">
    <name type="scientific">Agrilutibacter solisilvae</name>
    <dbReference type="NCBI Taxonomy" id="2763317"/>
    <lineage>
        <taxon>Bacteria</taxon>
        <taxon>Pseudomonadati</taxon>
        <taxon>Pseudomonadota</taxon>
        <taxon>Gammaproteobacteria</taxon>
        <taxon>Lysobacterales</taxon>
        <taxon>Lysobacteraceae</taxon>
        <taxon>Agrilutibacter</taxon>
    </lineage>
</organism>
<evidence type="ECO:0000313" key="1">
    <source>
        <dbReference type="EMBL" id="QSX78676.1"/>
    </source>
</evidence>
<dbReference type="KEGG" id="lsf:I8J32_001670"/>
<dbReference type="AlphaFoldDB" id="A0A974Y5F6"/>
<dbReference type="Proteomes" id="UP000639274">
    <property type="component" value="Chromosome"/>
</dbReference>
<dbReference type="RefSeq" id="WP_200614401.1">
    <property type="nucleotide sequence ID" value="NZ_CP071518.1"/>
</dbReference>
<keyword evidence="2" id="KW-1185">Reference proteome</keyword>
<name>A0A974Y5F6_9GAMM</name>
<gene>
    <name evidence="1" type="ORF">I8J32_001670</name>
</gene>
<sequence>MTTTSQLTMLTPDELSCLRECAQGRSIPEDAQLLAALAAKGMLYDHEGRYTLTPAAQHVLHAGEPGTVPGIDN</sequence>
<protein>
    <submittedName>
        <fullName evidence="1">Uncharacterized protein</fullName>
    </submittedName>
</protein>
<evidence type="ECO:0000313" key="2">
    <source>
        <dbReference type="Proteomes" id="UP000639274"/>
    </source>
</evidence>
<proteinExistence type="predicted"/>
<reference evidence="1 2" key="1">
    <citation type="submission" date="2021-03" db="EMBL/GenBank/DDBJ databases">
        <title>Lysobacter sp. nov. isolated from soil of gangwondo yeongwol, south Korea.</title>
        <authorList>
            <person name="Kim K.R."/>
            <person name="Kim K.H."/>
            <person name="Jeon C.O."/>
        </authorList>
    </citation>
    <scope>NUCLEOTIDE SEQUENCE [LARGE SCALE GENOMIC DNA]</scope>
    <source>
        <strain evidence="1 2">R19</strain>
    </source>
</reference>